<keyword evidence="1" id="KW-0227">DNA damage</keyword>
<dbReference type="GO" id="GO:0006281">
    <property type="term" value="P:DNA repair"/>
    <property type="evidence" value="ECO:0007669"/>
    <property type="project" value="UniProtKB-UniRule"/>
</dbReference>
<keyword evidence="1" id="KW-0539">Nucleus</keyword>
<sequence>MGIEFKESSLLLGPKVHAVVKKGMVFNINVGLANLINSEATDKEGKTYALFIDDMVIVNEEQPATNLTLSKKKVKNISIHRKHKLKNNYIQLCNDTLCIQGVSAHV</sequence>
<dbReference type="Gene3D" id="3.90.230.10">
    <property type="entry name" value="Creatinase/methionine aminopeptidase superfamily"/>
    <property type="match status" value="1"/>
</dbReference>
<dbReference type="InterPro" id="IPR040258">
    <property type="entry name" value="Spt16"/>
</dbReference>
<name>A0AAW2E811_9HYME</name>
<keyword evidence="1" id="KW-0235">DNA replication</keyword>
<organism evidence="2 3">
    <name type="scientific">Cardiocondyla obscurior</name>
    <dbReference type="NCBI Taxonomy" id="286306"/>
    <lineage>
        <taxon>Eukaryota</taxon>
        <taxon>Metazoa</taxon>
        <taxon>Ecdysozoa</taxon>
        <taxon>Arthropoda</taxon>
        <taxon>Hexapoda</taxon>
        <taxon>Insecta</taxon>
        <taxon>Pterygota</taxon>
        <taxon>Neoptera</taxon>
        <taxon>Endopterygota</taxon>
        <taxon>Hymenoptera</taxon>
        <taxon>Apocrita</taxon>
        <taxon>Aculeata</taxon>
        <taxon>Formicoidea</taxon>
        <taxon>Formicidae</taxon>
        <taxon>Myrmicinae</taxon>
        <taxon>Cardiocondyla</taxon>
    </lineage>
</organism>
<keyword evidence="3" id="KW-1185">Reference proteome</keyword>
<keyword evidence="1" id="KW-0158">Chromosome</keyword>
<comment type="function">
    <text evidence="1">Component of the FACT complex, a general chromatin factor that acts to reorganize nucleosomes. The FACT complex is involved in multiple processes that require DNA as a template such as mRNA elongation, DNA replication and DNA repair. During transcription elongation the FACT complex acts as a histone chaperone that both destabilizes and restores nucleosomal structure. It facilitates the passage of RNA polymerase II and transcription by promoting the dissociation of one histone H2A-H2B dimer from the nucleosome, then subsequently promotes the reestablishment of the nucleosome following the passage of RNA polymerase II.</text>
</comment>
<dbReference type="EMBL" id="JADYXP020000028">
    <property type="protein sequence ID" value="KAL0099145.1"/>
    <property type="molecule type" value="Genomic_DNA"/>
</dbReference>
<dbReference type="InterPro" id="IPR036005">
    <property type="entry name" value="Creatinase/aminopeptidase-like"/>
</dbReference>
<comment type="subcellular location">
    <subcellularLocation>
        <location evidence="1">Nucleus</location>
    </subcellularLocation>
    <subcellularLocation>
        <location evidence="1">Chromosome</location>
    </subcellularLocation>
</comment>
<evidence type="ECO:0000313" key="2">
    <source>
        <dbReference type="EMBL" id="KAL0099145.1"/>
    </source>
</evidence>
<comment type="subunit">
    <text evidence="1">Component of the FACT complex.</text>
</comment>
<dbReference type="AlphaFoldDB" id="A0AAW2E811"/>
<accession>A0AAW2E811</accession>
<keyword evidence="1" id="KW-0805">Transcription regulation</keyword>
<dbReference type="GO" id="GO:0006260">
    <property type="term" value="P:DNA replication"/>
    <property type="evidence" value="ECO:0007669"/>
    <property type="project" value="UniProtKB-KW"/>
</dbReference>
<evidence type="ECO:0000256" key="1">
    <source>
        <dbReference type="RuleBase" id="RU367052"/>
    </source>
</evidence>
<reference evidence="2 3" key="1">
    <citation type="submission" date="2023-03" db="EMBL/GenBank/DDBJ databases">
        <title>High recombination rates correlate with genetic variation in Cardiocondyla obscurior ants.</title>
        <authorList>
            <person name="Errbii M."/>
        </authorList>
    </citation>
    <scope>NUCLEOTIDE SEQUENCE [LARGE SCALE GENOMIC DNA]</scope>
    <source>
        <strain evidence="2">Alpha-2009</strain>
        <tissue evidence="2">Whole body</tissue>
    </source>
</reference>
<proteinExistence type="inferred from homology"/>
<dbReference type="SUPFAM" id="SSF55920">
    <property type="entry name" value="Creatinase/aminopeptidase"/>
    <property type="match status" value="1"/>
</dbReference>
<gene>
    <name evidence="2" type="ORF">PUN28_020013</name>
</gene>
<dbReference type="GO" id="GO:0006368">
    <property type="term" value="P:transcription elongation by RNA polymerase II"/>
    <property type="evidence" value="ECO:0007669"/>
    <property type="project" value="TreeGrafter"/>
</dbReference>
<dbReference type="PANTHER" id="PTHR13980:SF15">
    <property type="entry name" value="FACT COMPLEX SUBUNIT SPT16"/>
    <property type="match status" value="1"/>
</dbReference>
<keyword evidence="1" id="KW-0234">DNA repair</keyword>
<dbReference type="Proteomes" id="UP001430953">
    <property type="component" value="Unassembled WGS sequence"/>
</dbReference>
<dbReference type="GO" id="GO:0035101">
    <property type="term" value="C:FACT complex"/>
    <property type="evidence" value="ECO:0007669"/>
    <property type="project" value="UniProtKB-UniRule"/>
</dbReference>
<comment type="similarity">
    <text evidence="1">Belongs to the peptidase M24 family. SPT16 subfamily.</text>
</comment>
<dbReference type="PANTHER" id="PTHR13980">
    <property type="entry name" value="CDC68 RELATED"/>
    <property type="match status" value="1"/>
</dbReference>
<comment type="caution">
    <text evidence="2">The sequence shown here is derived from an EMBL/GenBank/DDBJ whole genome shotgun (WGS) entry which is preliminary data.</text>
</comment>
<keyword evidence="1" id="KW-0804">Transcription</keyword>
<dbReference type="GO" id="GO:0031491">
    <property type="term" value="F:nucleosome binding"/>
    <property type="evidence" value="ECO:0007669"/>
    <property type="project" value="TreeGrafter"/>
</dbReference>
<protein>
    <recommendedName>
        <fullName evidence="1">FACT complex subunit</fullName>
    </recommendedName>
</protein>
<evidence type="ECO:0000313" key="3">
    <source>
        <dbReference type="Proteomes" id="UP001430953"/>
    </source>
</evidence>